<dbReference type="SUPFAM" id="SSF56801">
    <property type="entry name" value="Acetyl-CoA synthetase-like"/>
    <property type="match status" value="1"/>
</dbReference>
<dbReference type="EMBL" id="PVWQ01000004">
    <property type="protein sequence ID" value="RDW84211.1"/>
    <property type="molecule type" value="Genomic_DNA"/>
</dbReference>
<gene>
    <name evidence="3" type="ORF">DSM5745_04537</name>
</gene>
<dbReference type="Proteomes" id="UP000256690">
    <property type="component" value="Unassembled WGS sequence"/>
</dbReference>
<proteinExistence type="predicted"/>
<dbReference type="Gene3D" id="3.30.300.30">
    <property type="match status" value="1"/>
</dbReference>
<evidence type="ECO:0000259" key="1">
    <source>
        <dbReference type="Pfam" id="PF00501"/>
    </source>
</evidence>
<dbReference type="InterPro" id="IPR025110">
    <property type="entry name" value="AMP-bd_C"/>
</dbReference>
<feature type="domain" description="AMP-binding enzyme C-terminal" evidence="2">
    <location>
        <begin position="468"/>
        <end position="535"/>
    </location>
</feature>
<dbReference type="RefSeq" id="XP_026605549.1">
    <property type="nucleotide sequence ID" value="XM_026746553.1"/>
</dbReference>
<dbReference type="AlphaFoldDB" id="A0A3D8SDG5"/>
<name>A0A3D8SDG5_9EURO</name>
<dbReference type="GeneID" id="38114907"/>
<dbReference type="GO" id="GO:0031956">
    <property type="term" value="F:medium-chain fatty acid-CoA ligase activity"/>
    <property type="evidence" value="ECO:0007669"/>
    <property type="project" value="TreeGrafter"/>
</dbReference>
<evidence type="ECO:0000313" key="4">
    <source>
        <dbReference type="Proteomes" id="UP000256690"/>
    </source>
</evidence>
<dbReference type="PANTHER" id="PTHR43201:SF6">
    <property type="entry name" value="ACYL COA SYNTHETASE (EUROFUNG)"/>
    <property type="match status" value="1"/>
</dbReference>
<dbReference type="STRING" id="1810919.A0A3D8SDG5"/>
<dbReference type="PANTHER" id="PTHR43201">
    <property type="entry name" value="ACYL-COA SYNTHETASE"/>
    <property type="match status" value="1"/>
</dbReference>
<dbReference type="Gene3D" id="3.40.50.12780">
    <property type="entry name" value="N-terminal domain of ligase-like"/>
    <property type="match status" value="1"/>
</dbReference>
<dbReference type="OrthoDB" id="10253115at2759"/>
<evidence type="ECO:0000313" key="3">
    <source>
        <dbReference type="EMBL" id="RDW84211.1"/>
    </source>
</evidence>
<dbReference type="Pfam" id="PF00501">
    <property type="entry name" value="AMP-binding"/>
    <property type="match status" value="1"/>
</dbReference>
<protein>
    <submittedName>
        <fullName evidence="3">Uncharacterized protein</fullName>
    </submittedName>
</protein>
<dbReference type="InterPro" id="IPR045851">
    <property type="entry name" value="AMP-bd_C_sf"/>
</dbReference>
<dbReference type="InterPro" id="IPR042099">
    <property type="entry name" value="ANL_N_sf"/>
</dbReference>
<keyword evidence="4" id="KW-1185">Reference proteome</keyword>
<dbReference type="GO" id="GO:0006631">
    <property type="term" value="P:fatty acid metabolic process"/>
    <property type="evidence" value="ECO:0007669"/>
    <property type="project" value="TreeGrafter"/>
</dbReference>
<dbReference type="InterPro" id="IPR000873">
    <property type="entry name" value="AMP-dep_synth/lig_dom"/>
</dbReference>
<comment type="caution">
    <text evidence="3">The sequence shown here is derived from an EMBL/GenBank/DDBJ whole genome shotgun (WGS) entry which is preliminary data.</text>
</comment>
<sequence length="572" mass="62011">MAIEYEVEAETQAEREITLTTLNTAQLLEQQCAQCPDKEAVLSKWQGVSLTYETLYKTTREIAATLLRHGVRPGDRIVVLAGNSLEYVQLFFAVSAIGAIFTIINPTFTPDEIIPTIEFVEPTAIFVADRIGYRKYGPLIADIAKKRQSASLVVQLGSSPTVDGVRSWEEFLHPDQEGGAVQDPSIVSSYWGRSNPNDPMCIQFTSGTTGARKAAMLSHSNLLNNALLVGHRLRLISEDKILCCSPVFHCFGLVCGVLAAIIYGGTAVLPSDVFVAEASLRALSEDQCTVVHGVATMFQAMLDHPEAGKHAPHVRLRTGIIAGSSLSPALLARLESVFGFTGLAYGYGMTELSCIVFLTDPNEVSLVKEHTSVGKVMPLTAARVVDENLKTLPPGTAGELLVSGYLVFQGYYKNPEKTAEALVKDSEGRVWLRTGDLVTIDQAGRCTITGRVKDMIKRGGENIFPGDIEPILESHPDITACAIVGVPDSYWGEIIVAFIQGTKEAKCGPTLRKKALKLWLRHRLAPHKVPEHFFVLGSGGDVPDEMPINATGKVLKRELRDIASCLLQGAGV</sequence>
<evidence type="ECO:0000259" key="2">
    <source>
        <dbReference type="Pfam" id="PF13193"/>
    </source>
</evidence>
<accession>A0A3D8SDG5</accession>
<feature type="domain" description="AMP-dependent synthetase/ligase" evidence="1">
    <location>
        <begin position="28"/>
        <end position="412"/>
    </location>
</feature>
<dbReference type="Pfam" id="PF13193">
    <property type="entry name" value="AMP-binding_C"/>
    <property type="match status" value="1"/>
</dbReference>
<organism evidence="3 4">
    <name type="scientific">Aspergillus mulundensis</name>
    <dbReference type="NCBI Taxonomy" id="1810919"/>
    <lineage>
        <taxon>Eukaryota</taxon>
        <taxon>Fungi</taxon>
        <taxon>Dikarya</taxon>
        <taxon>Ascomycota</taxon>
        <taxon>Pezizomycotina</taxon>
        <taxon>Eurotiomycetes</taxon>
        <taxon>Eurotiomycetidae</taxon>
        <taxon>Eurotiales</taxon>
        <taxon>Aspergillaceae</taxon>
        <taxon>Aspergillus</taxon>
        <taxon>Aspergillus subgen. Nidulantes</taxon>
    </lineage>
</organism>
<reference evidence="3 4" key="1">
    <citation type="journal article" date="2018" name="IMA Fungus">
        <title>IMA Genome-F 9: Draft genome sequence of Annulohypoxylon stygium, Aspergillus mulundensis, Berkeleyomyces basicola (syn. Thielaviopsis basicola), Ceratocystis smalleyi, two Cercospora beticola strains, Coleophoma cylindrospora, Fusarium fracticaudum, Phialophora cf. hyalina, and Morchella septimelata.</title>
        <authorList>
            <person name="Wingfield B.D."/>
            <person name="Bills G.F."/>
            <person name="Dong Y."/>
            <person name="Huang W."/>
            <person name="Nel W.J."/>
            <person name="Swalarsk-Parry B.S."/>
            <person name="Vaghefi N."/>
            <person name="Wilken P.M."/>
            <person name="An Z."/>
            <person name="de Beer Z.W."/>
            <person name="De Vos L."/>
            <person name="Chen L."/>
            <person name="Duong T.A."/>
            <person name="Gao Y."/>
            <person name="Hammerbacher A."/>
            <person name="Kikkert J.R."/>
            <person name="Li Y."/>
            <person name="Li H."/>
            <person name="Li K."/>
            <person name="Li Q."/>
            <person name="Liu X."/>
            <person name="Ma X."/>
            <person name="Naidoo K."/>
            <person name="Pethybridge S.J."/>
            <person name="Sun J."/>
            <person name="Steenkamp E.T."/>
            <person name="van der Nest M.A."/>
            <person name="van Wyk S."/>
            <person name="Wingfield M.J."/>
            <person name="Xiong C."/>
            <person name="Yue Q."/>
            <person name="Zhang X."/>
        </authorList>
    </citation>
    <scope>NUCLEOTIDE SEQUENCE [LARGE SCALE GENOMIC DNA]</scope>
    <source>
        <strain evidence="3 4">DSM 5745</strain>
    </source>
</reference>